<gene>
    <name evidence="6" type="ORF">GTP77_11540</name>
</gene>
<dbReference type="InterPro" id="IPR005119">
    <property type="entry name" value="LysR_subst-bd"/>
</dbReference>
<dbReference type="PANTHER" id="PTHR30346">
    <property type="entry name" value="TRANSCRIPTIONAL DUAL REGULATOR HCAR-RELATED"/>
    <property type="match status" value="1"/>
</dbReference>
<comment type="similarity">
    <text evidence="1">Belongs to the LysR transcriptional regulatory family.</text>
</comment>
<dbReference type="SUPFAM" id="SSF46785">
    <property type="entry name" value="Winged helix' DNA-binding domain"/>
    <property type="match status" value="1"/>
</dbReference>
<dbReference type="RefSeq" id="WP_161072308.1">
    <property type="nucleotide sequence ID" value="NZ_CP086370.1"/>
</dbReference>
<dbReference type="CDD" id="cd08414">
    <property type="entry name" value="PBP2_LTTR_aromatics_like"/>
    <property type="match status" value="1"/>
</dbReference>
<sequence>MRIAELRVYHHFLILAQELHFGRAADIAHITQPALSQQIARLEDGLGVKLFAREQRQLSLTPAGAVFRDGIAQLMSDLDRLTERTLAAAGGEDYSMAIGIVEYANLPLVSATMSLLQQAYPAARLTRHNIHCVHHGSALMRGVIDVGIGIVLAERQPPMPLAAGIDSQRVASSQWRLLMPQTHRLAGAGRLPLHCLGHENVILPAREVNPSVYDGIMHACNAAGIVPNVVYETSQALFGIQLARDGLGLMLGSAFSLDVAPPGMVTVPLDGLPALEIIANWRADECRAIVKQFLELLGLEGCRHAELGSMSPARTRKAATKPAPRPS</sequence>
<dbReference type="AlphaFoldDB" id="A0A7X4HBQ0"/>
<keyword evidence="3" id="KW-0238">DNA-binding</keyword>
<evidence type="ECO:0000256" key="3">
    <source>
        <dbReference type="ARBA" id="ARBA00023125"/>
    </source>
</evidence>
<feature type="domain" description="HTH lysR-type" evidence="5">
    <location>
        <begin position="1"/>
        <end position="61"/>
    </location>
</feature>
<accession>A0A7X4HBQ0</accession>
<protein>
    <submittedName>
        <fullName evidence="6">LysR family transcriptional regulator</fullName>
    </submittedName>
</protein>
<dbReference type="GO" id="GO:0003677">
    <property type="term" value="F:DNA binding"/>
    <property type="evidence" value="ECO:0007669"/>
    <property type="project" value="UniProtKB-KW"/>
</dbReference>
<keyword evidence="4" id="KW-0804">Transcription</keyword>
<dbReference type="InterPro" id="IPR036390">
    <property type="entry name" value="WH_DNA-bd_sf"/>
</dbReference>
<dbReference type="SUPFAM" id="SSF53850">
    <property type="entry name" value="Periplasmic binding protein-like II"/>
    <property type="match status" value="1"/>
</dbReference>
<reference evidence="6 7" key="1">
    <citation type="submission" date="2019-12" db="EMBL/GenBank/DDBJ databases">
        <title>Novel species isolated from a subtropical stream in China.</title>
        <authorList>
            <person name="Lu H."/>
        </authorList>
    </citation>
    <scope>NUCLEOTIDE SEQUENCE [LARGE SCALE GENOMIC DNA]</scope>
    <source>
        <strain evidence="6 7">FT127W</strain>
    </source>
</reference>
<dbReference type="Gene3D" id="1.10.10.10">
    <property type="entry name" value="Winged helix-like DNA-binding domain superfamily/Winged helix DNA-binding domain"/>
    <property type="match status" value="1"/>
</dbReference>
<dbReference type="GO" id="GO:0032993">
    <property type="term" value="C:protein-DNA complex"/>
    <property type="evidence" value="ECO:0007669"/>
    <property type="project" value="TreeGrafter"/>
</dbReference>
<proteinExistence type="inferred from homology"/>
<evidence type="ECO:0000313" key="6">
    <source>
        <dbReference type="EMBL" id="MYN07969.1"/>
    </source>
</evidence>
<dbReference type="Proteomes" id="UP000450676">
    <property type="component" value="Unassembled WGS sequence"/>
</dbReference>
<keyword evidence="2" id="KW-0805">Transcription regulation</keyword>
<dbReference type="Pfam" id="PF03466">
    <property type="entry name" value="LysR_substrate"/>
    <property type="match status" value="1"/>
</dbReference>
<evidence type="ECO:0000259" key="5">
    <source>
        <dbReference type="PROSITE" id="PS50931"/>
    </source>
</evidence>
<dbReference type="Gene3D" id="3.40.190.10">
    <property type="entry name" value="Periplasmic binding protein-like II"/>
    <property type="match status" value="2"/>
</dbReference>
<evidence type="ECO:0000256" key="4">
    <source>
        <dbReference type="ARBA" id="ARBA00023163"/>
    </source>
</evidence>
<keyword evidence="7" id="KW-1185">Reference proteome</keyword>
<dbReference type="FunFam" id="1.10.10.10:FF:000001">
    <property type="entry name" value="LysR family transcriptional regulator"/>
    <property type="match status" value="1"/>
</dbReference>
<name>A0A7X4HBQ0_9BURK</name>
<dbReference type="GO" id="GO:0003700">
    <property type="term" value="F:DNA-binding transcription factor activity"/>
    <property type="evidence" value="ECO:0007669"/>
    <property type="project" value="InterPro"/>
</dbReference>
<evidence type="ECO:0000256" key="2">
    <source>
        <dbReference type="ARBA" id="ARBA00023015"/>
    </source>
</evidence>
<evidence type="ECO:0000313" key="7">
    <source>
        <dbReference type="Proteomes" id="UP000450676"/>
    </source>
</evidence>
<dbReference type="PANTHER" id="PTHR30346:SF17">
    <property type="entry name" value="LYSR FAMILY TRANSCRIPTIONAL REGULATOR"/>
    <property type="match status" value="1"/>
</dbReference>
<dbReference type="EMBL" id="WWCU01000010">
    <property type="protein sequence ID" value="MYN07969.1"/>
    <property type="molecule type" value="Genomic_DNA"/>
</dbReference>
<dbReference type="Pfam" id="PF00126">
    <property type="entry name" value="HTH_1"/>
    <property type="match status" value="1"/>
</dbReference>
<dbReference type="InterPro" id="IPR000847">
    <property type="entry name" value="LysR_HTH_N"/>
</dbReference>
<organism evidence="6 7">
    <name type="scientific">Pseudoduganella aquatica</name>
    <dbReference type="NCBI Taxonomy" id="2660641"/>
    <lineage>
        <taxon>Bacteria</taxon>
        <taxon>Pseudomonadati</taxon>
        <taxon>Pseudomonadota</taxon>
        <taxon>Betaproteobacteria</taxon>
        <taxon>Burkholderiales</taxon>
        <taxon>Oxalobacteraceae</taxon>
        <taxon>Telluria group</taxon>
        <taxon>Pseudoduganella</taxon>
    </lineage>
</organism>
<dbReference type="PRINTS" id="PR00039">
    <property type="entry name" value="HTHLYSR"/>
</dbReference>
<comment type="caution">
    <text evidence="6">The sequence shown here is derived from an EMBL/GenBank/DDBJ whole genome shotgun (WGS) entry which is preliminary data.</text>
</comment>
<dbReference type="PROSITE" id="PS50931">
    <property type="entry name" value="HTH_LYSR"/>
    <property type="match status" value="1"/>
</dbReference>
<dbReference type="InterPro" id="IPR036388">
    <property type="entry name" value="WH-like_DNA-bd_sf"/>
</dbReference>
<evidence type="ECO:0000256" key="1">
    <source>
        <dbReference type="ARBA" id="ARBA00009437"/>
    </source>
</evidence>